<feature type="repeat" description="WD" evidence="3">
    <location>
        <begin position="233"/>
        <end position="260"/>
    </location>
</feature>
<dbReference type="InterPro" id="IPR015943">
    <property type="entry name" value="WD40/YVTN_repeat-like_dom_sf"/>
</dbReference>
<dbReference type="Pfam" id="PF00400">
    <property type="entry name" value="WD40"/>
    <property type="match status" value="3"/>
</dbReference>
<evidence type="ECO:0000256" key="2">
    <source>
        <dbReference type="ARBA" id="ARBA00022737"/>
    </source>
</evidence>
<protein>
    <submittedName>
        <fullName evidence="5">Uncharacterized protein</fullName>
    </submittedName>
</protein>
<keyword evidence="1 3" id="KW-0853">WD repeat</keyword>
<dbReference type="OrthoDB" id="2639794at2759"/>
<dbReference type="EMBL" id="SNRW01029654">
    <property type="protein sequence ID" value="KAA6358578.1"/>
    <property type="molecule type" value="Genomic_DNA"/>
</dbReference>
<accession>A0A5J4TJW8</accession>
<dbReference type="AlphaFoldDB" id="A0A5J4TJW8"/>
<feature type="non-terminal residue" evidence="5">
    <location>
        <position position="350"/>
    </location>
</feature>
<dbReference type="GO" id="GO:1990234">
    <property type="term" value="C:transferase complex"/>
    <property type="evidence" value="ECO:0007669"/>
    <property type="project" value="UniProtKB-ARBA"/>
</dbReference>
<feature type="region of interest" description="Disordered" evidence="4">
    <location>
        <begin position="201"/>
        <end position="231"/>
    </location>
</feature>
<evidence type="ECO:0000313" key="5">
    <source>
        <dbReference type="EMBL" id="KAA6358578.1"/>
    </source>
</evidence>
<dbReference type="InterPro" id="IPR036322">
    <property type="entry name" value="WD40_repeat_dom_sf"/>
</dbReference>
<dbReference type="Proteomes" id="UP000324800">
    <property type="component" value="Unassembled WGS sequence"/>
</dbReference>
<name>A0A5J4TJW8_9EUKA</name>
<dbReference type="PROSITE" id="PS50294">
    <property type="entry name" value="WD_REPEATS_REGION"/>
    <property type="match status" value="1"/>
</dbReference>
<proteinExistence type="predicted"/>
<comment type="caution">
    <text evidence="5">The sequence shown here is derived from an EMBL/GenBank/DDBJ whole genome shotgun (WGS) entry which is preliminary data.</text>
</comment>
<dbReference type="PROSITE" id="PS00678">
    <property type="entry name" value="WD_REPEATS_1"/>
    <property type="match status" value="2"/>
</dbReference>
<evidence type="ECO:0000256" key="1">
    <source>
        <dbReference type="ARBA" id="ARBA00022574"/>
    </source>
</evidence>
<dbReference type="Gene3D" id="2.130.10.10">
    <property type="entry name" value="YVTN repeat-like/Quinoprotein amine dehydrogenase"/>
    <property type="match status" value="2"/>
</dbReference>
<feature type="repeat" description="WD" evidence="3">
    <location>
        <begin position="97"/>
        <end position="138"/>
    </location>
</feature>
<organism evidence="5 6">
    <name type="scientific">Streblomastix strix</name>
    <dbReference type="NCBI Taxonomy" id="222440"/>
    <lineage>
        <taxon>Eukaryota</taxon>
        <taxon>Metamonada</taxon>
        <taxon>Preaxostyla</taxon>
        <taxon>Oxymonadida</taxon>
        <taxon>Streblomastigidae</taxon>
        <taxon>Streblomastix</taxon>
    </lineage>
</organism>
<keyword evidence="2" id="KW-0677">Repeat</keyword>
<gene>
    <name evidence="5" type="ORF">EZS28_045895</name>
</gene>
<reference evidence="5 6" key="1">
    <citation type="submission" date="2019-03" db="EMBL/GenBank/DDBJ databases">
        <title>Single cell metagenomics reveals metabolic interactions within the superorganism composed of flagellate Streblomastix strix and complex community of Bacteroidetes bacteria on its surface.</title>
        <authorList>
            <person name="Treitli S.C."/>
            <person name="Kolisko M."/>
            <person name="Husnik F."/>
            <person name="Keeling P."/>
            <person name="Hampl V."/>
        </authorList>
    </citation>
    <scope>NUCLEOTIDE SEQUENCE [LARGE SCALE GENOMIC DNA]</scope>
    <source>
        <strain evidence="5">ST1C</strain>
    </source>
</reference>
<evidence type="ECO:0000313" key="6">
    <source>
        <dbReference type="Proteomes" id="UP000324800"/>
    </source>
</evidence>
<feature type="compositionally biased region" description="Basic and acidic residues" evidence="4">
    <location>
        <begin position="204"/>
        <end position="220"/>
    </location>
</feature>
<dbReference type="GO" id="GO:0005634">
    <property type="term" value="C:nucleus"/>
    <property type="evidence" value="ECO:0007669"/>
    <property type="project" value="TreeGrafter"/>
</dbReference>
<dbReference type="InterPro" id="IPR019775">
    <property type="entry name" value="WD40_repeat_CS"/>
</dbReference>
<sequence>CAYSSSPSYENGPVARWGERLFLAFESRVNILDTRTGRRIGAIETNSLITSIAAFKDVKQNEDGAVTDTMKTILVTCSVNGNCTIFDASSFERRNTWKPHTLPVTSLAFHQSGVFLATASADCRVRVWDITRFQCTHSFSFHTDVVTRVEFFPDPSKYILCACSEDRTISILDMISNTCLYKLEGHTSPPVSFTFCCSTSDQVNNKKDKSKGQIQSKKEQQSSSNSKIQQQFPSGCKLVSASRDGTVFIWNMETGQSILTYPLMKKIEDMTDLCGAHLQIIKDNNTSLIQQLHINNNSAQIFLRTHYRCAYSSSPSYENGPVARWGERLFLAFESRVNILDTRTGRRIGA</sequence>
<feature type="non-terminal residue" evidence="5">
    <location>
        <position position="1"/>
    </location>
</feature>
<evidence type="ECO:0000256" key="4">
    <source>
        <dbReference type="SAM" id="MobiDB-lite"/>
    </source>
</evidence>
<feature type="compositionally biased region" description="Low complexity" evidence="4">
    <location>
        <begin position="221"/>
        <end position="231"/>
    </location>
</feature>
<dbReference type="PANTHER" id="PTHR22847">
    <property type="entry name" value="WD40 REPEAT PROTEIN"/>
    <property type="match status" value="1"/>
</dbReference>
<dbReference type="PANTHER" id="PTHR22847:SF637">
    <property type="entry name" value="WD REPEAT DOMAIN 5B"/>
    <property type="match status" value="1"/>
</dbReference>
<evidence type="ECO:0000256" key="3">
    <source>
        <dbReference type="PROSITE-ProRule" id="PRU00221"/>
    </source>
</evidence>
<dbReference type="InterPro" id="IPR001680">
    <property type="entry name" value="WD40_rpt"/>
</dbReference>
<dbReference type="PROSITE" id="PS50082">
    <property type="entry name" value="WD_REPEATS_2"/>
    <property type="match status" value="2"/>
</dbReference>
<dbReference type="SMART" id="SM00320">
    <property type="entry name" value="WD40"/>
    <property type="match status" value="4"/>
</dbReference>
<dbReference type="SUPFAM" id="SSF50978">
    <property type="entry name" value="WD40 repeat-like"/>
    <property type="match status" value="2"/>
</dbReference>